<dbReference type="Proteomes" id="UP000230553">
    <property type="component" value="Unassembled WGS sequence"/>
</dbReference>
<dbReference type="AlphaFoldDB" id="A0A2M7TFC6"/>
<evidence type="ECO:0000313" key="2">
    <source>
        <dbReference type="Proteomes" id="UP000230553"/>
    </source>
</evidence>
<gene>
    <name evidence="1" type="ORF">COY31_02410</name>
</gene>
<comment type="caution">
    <text evidence="1">The sequence shown here is derived from an EMBL/GenBank/DDBJ whole genome shotgun (WGS) entry which is preliminary data.</text>
</comment>
<dbReference type="EMBL" id="PFNM01000044">
    <property type="protein sequence ID" value="PIZ44545.1"/>
    <property type="molecule type" value="Genomic_DNA"/>
</dbReference>
<organism evidence="1 2">
    <name type="scientific">Candidatus Wolfebacteria bacterium CG_4_10_14_0_2_um_filter_39_18</name>
    <dbReference type="NCBI Taxonomy" id="1975061"/>
    <lineage>
        <taxon>Bacteria</taxon>
        <taxon>Candidatus Wolfeibacteriota</taxon>
    </lineage>
</organism>
<evidence type="ECO:0000313" key="1">
    <source>
        <dbReference type="EMBL" id="PIZ44545.1"/>
    </source>
</evidence>
<reference evidence="2" key="1">
    <citation type="submission" date="2017-09" db="EMBL/GenBank/DDBJ databases">
        <title>Depth-based differentiation of microbial function through sediment-hosted aquifers and enrichment of novel symbionts in the deep terrestrial subsurface.</title>
        <authorList>
            <person name="Probst A.J."/>
            <person name="Ladd B."/>
            <person name="Jarett J.K."/>
            <person name="Geller-Mcgrath D.E."/>
            <person name="Sieber C.M.K."/>
            <person name="Emerson J.B."/>
            <person name="Anantharaman K."/>
            <person name="Thomas B.C."/>
            <person name="Malmstrom R."/>
            <person name="Stieglmeier M."/>
            <person name="Klingl A."/>
            <person name="Woyke T."/>
            <person name="Ryan C.M."/>
            <person name="Banfield J.F."/>
        </authorList>
    </citation>
    <scope>NUCLEOTIDE SEQUENCE [LARGE SCALE GENOMIC DNA]</scope>
</reference>
<name>A0A2M7TFC6_9BACT</name>
<proteinExistence type="predicted"/>
<sequence length="96" mass="11314">MPKRTKIGQKKHDNTVLKSAEWYENQGFKVKADLPGWEKPKKIGGFIPDLIAKKGKKEIIKEIETKDTNNKDVEQHEAFKEYTEKKRTREFKKKIV</sequence>
<protein>
    <submittedName>
        <fullName evidence="1">Uncharacterized protein</fullName>
    </submittedName>
</protein>
<accession>A0A2M7TFC6</accession>